<comment type="caution">
    <text evidence="1">The sequence shown here is derived from an EMBL/GenBank/DDBJ whole genome shotgun (WGS) entry which is preliminary data.</text>
</comment>
<dbReference type="SUPFAM" id="SSF53955">
    <property type="entry name" value="Lysozyme-like"/>
    <property type="match status" value="1"/>
</dbReference>
<reference evidence="1" key="1">
    <citation type="journal article" date="2014" name="Front. Microbiol.">
        <title>High frequency of phylogenetically diverse reductive dehalogenase-homologous genes in deep subseafloor sedimentary metagenomes.</title>
        <authorList>
            <person name="Kawai M."/>
            <person name="Futagami T."/>
            <person name="Toyoda A."/>
            <person name="Takaki Y."/>
            <person name="Nishi S."/>
            <person name="Hori S."/>
            <person name="Arai W."/>
            <person name="Tsubouchi T."/>
            <person name="Morono Y."/>
            <person name="Uchiyama I."/>
            <person name="Ito T."/>
            <person name="Fujiyama A."/>
            <person name="Inagaki F."/>
            <person name="Takami H."/>
        </authorList>
    </citation>
    <scope>NUCLEOTIDE SEQUENCE</scope>
    <source>
        <strain evidence="1">Expedition CK06-06</strain>
    </source>
</reference>
<sequence>MFKKIKYLTAIILIAVGNFAYGFKTATDTIPISEEIHLLNFKSNLDSLVHMWYVQHNRKQDSLQLSEIIDNDSLIPDFPDSVYVERIGKIPSVVDLQYNRIVRNFINVYTKERRENLEAMLGLTDFYFPVFKEIFDIYGLPTELVYMTIVESALNPRAVSR</sequence>
<dbReference type="EMBL" id="BARV01006273">
    <property type="protein sequence ID" value="GAI10559.1"/>
    <property type="molecule type" value="Genomic_DNA"/>
</dbReference>
<feature type="non-terminal residue" evidence="1">
    <location>
        <position position="161"/>
    </location>
</feature>
<dbReference type="InterPro" id="IPR023346">
    <property type="entry name" value="Lysozyme-like_dom_sf"/>
</dbReference>
<organism evidence="1">
    <name type="scientific">marine sediment metagenome</name>
    <dbReference type="NCBI Taxonomy" id="412755"/>
    <lineage>
        <taxon>unclassified sequences</taxon>
        <taxon>metagenomes</taxon>
        <taxon>ecological metagenomes</taxon>
    </lineage>
</organism>
<evidence type="ECO:0008006" key="2">
    <source>
        <dbReference type="Google" id="ProtNLM"/>
    </source>
</evidence>
<name>X1MW28_9ZZZZ</name>
<proteinExistence type="predicted"/>
<protein>
    <recommendedName>
        <fullName evidence="2">Transglycosylase SLT domain-containing protein</fullName>
    </recommendedName>
</protein>
<dbReference type="AlphaFoldDB" id="X1MW28"/>
<accession>X1MW28</accession>
<evidence type="ECO:0000313" key="1">
    <source>
        <dbReference type="EMBL" id="GAI10559.1"/>
    </source>
</evidence>
<gene>
    <name evidence="1" type="ORF">S06H3_12847</name>
</gene>